<evidence type="ECO:0000313" key="11">
    <source>
        <dbReference type="EMBL" id="KAK9917872.1"/>
    </source>
</evidence>
<name>A0ABR2Z120_9CHLO</name>
<sequence>MAASNARRKRCVLSIIAAVLLFRTSEAANFIRVRSGVFVDDKCKEFKFSGYNAWQVIEAAVDMCCGGHDALVQQFQDAARNNLTVVRMFGFPVQEGFNLQTAPGVYNEQAFRGMDTVIAEAAKQGLRLVIAFANNWNYNDLQTDWK</sequence>
<evidence type="ECO:0000256" key="1">
    <source>
        <dbReference type="ARBA" id="ARBA00001678"/>
    </source>
</evidence>
<evidence type="ECO:0000313" key="12">
    <source>
        <dbReference type="Proteomes" id="UP001491310"/>
    </source>
</evidence>
<dbReference type="Pfam" id="PF26410">
    <property type="entry name" value="GH5_mannosidase"/>
    <property type="match status" value="1"/>
</dbReference>
<keyword evidence="7" id="KW-0378">Hydrolase</keyword>
<dbReference type="PANTHER" id="PTHR31451:SF39">
    <property type="entry name" value="MANNAN ENDO-1,4-BETA-MANNOSIDASE 1"/>
    <property type="match status" value="1"/>
</dbReference>
<keyword evidence="6 9" id="KW-0732">Signal</keyword>
<comment type="caution">
    <text evidence="11">The sequence shown here is derived from an EMBL/GenBank/DDBJ whole genome shotgun (WGS) entry which is preliminary data.</text>
</comment>
<keyword evidence="8" id="KW-0326">Glycosidase</keyword>
<dbReference type="Proteomes" id="UP001491310">
    <property type="component" value="Unassembled WGS sequence"/>
</dbReference>
<comment type="similarity">
    <text evidence="3">Belongs to the glycosyl hydrolase 5 (cellulase A) family.</text>
</comment>
<organism evidence="11 12">
    <name type="scientific">Coccomyxa subellipsoidea</name>
    <dbReference type="NCBI Taxonomy" id="248742"/>
    <lineage>
        <taxon>Eukaryota</taxon>
        <taxon>Viridiplantae</taxon>
        <taxon>Chlorophyta</taxon>
        <taxon>core chlorophytes</taxon>
        <taxon>Trebouxiophyceae</taxon>
        <taxon>Trebouxiophyceae incertae sedis</taxon>
        <taxon>Coccomyxaceae</taxon>
        <taxon>Coccomyxa</taxon>
    </lineage>
</organism>
<feature type="chain" id="PRO_5045909472" description="mannan endo-1,4-beta-mannosidase" evidence="9">
    <location>
        <begin position="28"/>
        <end position="146"/>
    </location>
</feature>
<dbReference type="Gene3D" id="3.20.20.80">
    <property type="entry name" value="Glycosidases"/>
    <property type="match status" value="1"/>
</dbReference>
<feature type="domain" description="Glycoside hydrolase family 5" evidence="10">
    <location>
        <begin position="29"/>
        <end position="138"/>
    </location>
</feature>
<evidence type="ECO:0000256" key="3">
    <source>
        <dbReference type="ARBA" id="ARBA00005641"/>
    </source>
</evidence>
<evidence type="ECO:0000259" key="10">
    <source>
        <dbReference type="Pfam" id="PF26410"/>
    </source>
</evidence>
<dbReference type="SUPFAM" id="SSF51445">
    <property type="entry name" value="(Trans)glycosidases"/>
    <property type="match status" value="1"/>
</dbReference>
<evidence type="ECO:0000256" key="6">
    <source>
        <dbReference type="ARBA" id="ARBA00022729"/>
    </source>
</evidence>
<feature type="signal peptide" evidence="9">
    <location>
        <begin position="1"/>
        <end position="27"/>
    </location>
</feature>
<evidence type="ECO:0000256" key="9">
    <source>
        <dbReference type="SAM" id="SignalP"/>
    </source>
</evidence>
<dbReference type="InterPro" id="IPR001547">
    <property type="entry name" value="Glyco_hydro_5"/>
</dbReference>
<dbReference type="InterPro" id="IPR045053">
    <property type="entry name" value="MAN-like"/>
</dbReference>
<reference evidence="11 12" key="1">
    <citation type="journal article" date="2024" name="Nat. Commun.">
        <title>Phylogenomics reveals the evolutionary origins of lichenization in chlorophyte algae.</title>
        <authorList>
            <person name="Puginier C."/>
            <person name="Libourel C."/>
            <person name="Otte J."/>
            <person name="Skaloud P."/>
            <person name="Haon M."/>
            <person name="Grisel S."/>
            <person name="Petersen M."/>
            <person name="Berrin J.G."/>
            <person name="Delaux P.M."/>
            <person name="Dal Grande F."/>
            <person name="Keller J."/>
        </authorList>
    </citation>
    <scope>NUCLEOTIDE SEQUENCE [LARGE SCALE GENOMIC DNA]</scope>
    <source>
        <strain evidence="11 12">SAG 216-7</strain>
    </source>
</reference>
<comment type="catalytic activity">
    <reaction evidence="1">
        <text>Random hydrolysis of (1-&gt;4)-beta-D-mannosidic linkages in mannans, galactomannans and glucomannans.</text>
        <dbReference type="EC" id="3.2.1.78"/>
    </reaction>
</comment>
<evidence type="ECO:0000256" key="4">
    <source>
        <dbReference type="ARBA" id="ARBA00012706"/>
    </source>
</evidence>
<keyword evidence="12" id="KW-1185">Reference proteome</keyword>
<evidence type="ECO:0000256" key="2">
    <source>
        <dbReference type="ARBA" id="ARBA00004613"/>
    </source>
</evidence>
<evidence type="ECO:0000256" key="5">
    <source>
        <dbReference type="ARBA" id="ARBA00022525"/>
    </source>
</evidence>
<dbReference type="EMBL" id="JALJOT010000002">
    <property type="protein sequence ID" value="KAK9917872.1"/>
    <property type="molecule type" value="Genomic_DNA"/>
</dbReference>
<keyword evidence="5" id="KW-0964">Secreted</keyword>
<dbReference type="InterPro" id="IPR017853">
    <property type="entry name" value="GH"/>
</dbReference>
<gene>
    <name evidence="11" type="ORF">WJX75_009101</name>
</gene>
<comment type="subcellular location">
    <subcellularLocation>
        <location evidence="2">Secreted</location>
    </subcellularLocation>
</comment>
<evidence type="ECO:0000256" key="7">
    <source>
        <dbReference type="ARBA" id="ARBA00022801"/>
    </source>
</evidence>
<dbReference type="EC" id="3.2.1.78" evidence="4"/>
<evidence type="ECO:0000256" key="8">
    <source>
        <dbReference type="ARBA" id="ARBA00023295"/>
    </source>
</evidence>
<accession>A0ABR2Z120</accession>
<proteinExistence type="inferred from homology"/>
<protein>
    <recommendedName>
        <fullName evidence="4">mannan endo-1,4-beta-mannosidase</fullName>
        <ecNumber evidence="4">3.2.1.78</ecNumber>
    </recommendedName>
</protein>
<dbReference type="PANTHER" id="PTHR31451">
    <property type="match status" value="1"/>
</dbReference>